<dbReference type="EMBL" id="RSCD01000018">
    <property type="protein sequence ID" value="RSH87140.1"/>
    <property type="molecule type" value="Genomic_DNA"/>
</dbReference>
<dbReference type="AlphaFoldDB" id="A0A427Y7S4"/>
<proteinExistence type="predicted"/>
<comment type="caution">
    <text evidence="1">The sequence shown here is derived from an EMBL/GenBank/DDBJ whole genome shotgun (WGS) entry which is preliminary data.</text>
</comment>
<name>A0A427Y7S4_9TREE</name>
<organism evidence="1 2">
    <name type="scientific">Saitozyma podzolica</name>
    <dbReference type="NCBI Taxonomy" id="1890683"/>
    <lineage>
        <taxon>Eukaryota</taxon>
        <taxon>Fungi</taxon>
        <taxon>Dikarya</taxon>
        <taxon>Basidiomycota</taxon>
        <taxon>Agaricomycotina</taxon>
        <taxon>Tremellomycetes</taxon>
        <taxon>Tremellales</taxon>
        <taxon>Trimorphomycetaceae</taxon>
        <taxon>Saitozyma</taxon>
    </lineage>
</organism>
<sequence length="122" mass="13148">MLDLPCKRKLSSGYGCGADMETPPPQQSLQPLEPPCLTVDPPVPVEVQARVAALQDAGNTPGRYFAQLHPRKGTWSVIGPYGGAVRCDDAMSSLDGVNRVKVEGLRESIPSLQYEDGIEQRA</sequence>
<evidence type="ECO:0000313" key="1">
    <source>
        <dbReference type="EMBL" id="RSH87140.1"/>
    </source>
</evidence>
<reference evidence="1 2" key="1">
    <citation type="submission" date="2018-11" db="EMBL/GenBank/DDBJ databases">
        <title>Genome sequence of Saitozyma podzolica DSM 27192.</title>
        <authorList>
            <person name="Aliyu H."/>
            <person name="Gorte O."/>
            <person name="Ochsenreither K."/>
        </authorList>
    </citation>
    <scope>NUCLEOTIDE SEQUENCE [LARGE SCALE GENOMIC DNA]</scope>
    <source>
        <strain evidence="1 2">DSM 27192</strain>
    </source>
</reference>
<gene>
    <name evidence="1" type="ORF">EHS25_003631</name>
</gene>
<protein>
    <submittedName>
        <fullName evidence="1">Uncharacterized protein</fullName>
    </submittedName>
</protein>
<keyword evidence="2" id="KW-1185">Reference proteome</keyword>
<accession>A0A427Y7S4</accession>
<dbReference type="Proteomes" id="UP000279259">
    <property type="component" value="Unassembled WGS sequence"/>
</dbReference>
<evidence type="ECO:0000313" key="2">
    <source>
        <dbReference type="Proteomes" id="UP000279259"/>
    </source>
</evidence>